<dbReference type="AlphaFoldDB" id="A0A8E6QTR8"/>
<dbReference type="PANTHER" id="PTHR22789">
    <property type="entry name" value="FUCULOSE PHOSPHATE ALDOLASE"/>
    <property type="match status" value="1"/>
</dbReference>
<dbReference type="GO" id="GO:0016832">
    <property type="term" value="F:aldehyde-lyase activity"/>
    <property type="evidence" value="ECO:0007669"/>
    <property type="project" value="InterPro"/>
</dbReference>
<evidence type="ECO:0000313" key="13">
    <source>
        <dbReference type="EMBL" id="QVS19950.1"/>
    </source>
</evidence>
<comment type="similarity">
    <text evidence="2">Belongs to the aldolase class II family. AraD/FucA subfamily.</text>
</comment>
<dbReference type="GO" id="GO:0019323">
    <property type="term" value="P:pentose catabolic process"/>
    <property type="evidence" value="ECO:0007669"/>
    <property type="project" value="InterPro"/>
</dbReference>
<accession>A0A8E6QTR8</accession>
<evidence type="ECO:0000256" key="2">
    <source>
        <dbReference type="ARBA" id="ARBA00010037"/>
    </source>
</evidence>
<evidence type="ECO:0000256" key="4">
    <source>
        <dbReference type="ARBA" id="ARBA00022833"/>
    </source>
</evidence>
<dbReference type="NCBIfam" id="NF043034">
    <property type="entry name" value="OxoTetrPhDc"/>
    <property type="match status" value="1"/>
</dbReference>
<evidence type="ECO:0000259" key="12">
    <source>
        <dbReference type="SMART" id="SM01007"/>
    </source>
</evidence>
<evidence type="ECO:0000256" key="1">
    <source>
        <dbReference type="ARBA" id="ARBA00001947"/>
    </source>
</evidence>
<keyword evidence="5 13" id="KW-0456">Lyase</keyword>
<evidence type="ECO:0000256" key="8">
    <source>
        <dbReference type="ARBA" id="ARBA00044772"/>
    </source>
</evidence>
<evidence type="ECO:0000256" key="6">
    <source>
        <dbReference type="ARBA" id="ARBA00023277"/>
    </source>
</evidence>
<dbReference type="NCBIfam" id="NF006000">
    <property type="entry name" value="PRK08130.1"/>
    <property type="match status" value="1"/>
</dbReference>
<dbReference type="SMART" id="SM01007">
    <property type="entry name" value="Aldolase_II"/>
    <property type="match status" value="1"/>
</dbReference>
<dbReference type="PANTHER" id="PTHR22789:SF0">
    <property type="entry name" value="3-OXO-TETRONATE 4-PHOSPHATE DECARBOXYLASE-RELATED"/>
    <property type="match status" value="1"/>
</dbReference>
<evidence type="ECO:0000256" key="9">
    <source>
        <dbReference type="ARBA" id="ARBA00044803"/>
    </source>
</evidence>
<evidence type="ECO:0000256" key="5">
    <source>
        <dbReference type="ARBA" id="ARBA00023239"/>
    </source>
</evidence>
<dbReference type="InterPro" id="IPR001303">
    <property type="entry name" value="Aldolase_II/adducin_N"/>
</dbReference>
<dbReference type="InterPro" id="IPR050013">
    <property type="entry name" value="OtnC"/>
</dbReference>
<protein>
    <recommendedName>
        <fullName evidence="9">3-oxo-tetronate 4-phosphate decarboxylase</fullName>
        <ecNumber evidence="8">4.1.1.104</ecNumber>
    </recommendedName>
</protein>
<evidence type="ECO:0000256" key="10">
    <source>
        <dbReference type="ARBA" id="ARBA00047520"/>
    </source>
</evidence>
<organism evidence="13">
    <name type="scientific">Salmonella enterica</name>
    <name type="common">Salmonella choleraesuis</name>
    <dbReference type="NCBI Taxonomy" id="28901"/>
    <lineage>
        <taxon>Bacteria</taxon>
        <taxon>Pseudomonadati</taxon>
        <taxon>Pseudomonadota</taxon>
        <taxon>Gammaproteobacteria</taxon>
        <taxon>Enterobacterales</taxon>
        <taxon>Enterobacteriaceae</taxon>
        <taxon>Salmonella</taxon>
    </lineage>
</organism>
<dbReference type="GO" id="GO:0046872">
    <property type="term" value="F:metal ion binding"/>
    <property type="evidence" value="ECO:0007669"/>
    <property type="project" value="UniProtKB-KW"/>
</dbReference>
<reference evidence="13" key="1">
    <citation type="submission" date="2018-07" db="EMBL/GenBank/DDBJ databases">
        <authorList>
            <consortium name="GenomeTrakr network: Whole genome sequencing for foodborne pathogen traceback"/>
        </authorList>
    </citation>
    <scope>NUCLEOTIDE SEQUENCE</scope>
    <source>
        <strain evidence="13">CFSAN029871</strain>
    </source>
</reference>
<sequence length="215" mass="23598">MNEVQLREQMVKLASSMFMRGYSSGGAGNLSTRLPDGGFLVTPTNSSFGSLDPATLSKLDDQGQWISGEKPSKESLMHLAFYRQRPDIGGIVHTHSTYLTALSCLPGLDPDDCLPPVTPYFVMRTGRLPLVHYLRPGAPEIADEITRLAPTYNAILLANHGPVIGGANLREATFNAEELEDTARIWFTLRPHGMNTLTSEQVTELKTVRSIKNTL</sequence>
<dbReference type="Pfam" id="PF00596">
    <property type="entry name" value="Aldolase_II"/>
    <property type="match status" value="1"/>
</dbReference>
<comment type="cofactor">
    <cofactor evidence="1">
        <name>Zn(2+)</name>
        <dbReference type="ChEBI" id="CHEBI:29105"/>
    </cofactor>
</comment>
<dbReference type="EMBL" id="CP074636">
    <property type="protein sequence ID" value="QVS19950.1"/>
    <property type="molecule type" value="Genomic_DNA"/>
</dbReference>
<dbReference type="FunFam" id="3.40.225.10:FF:000008">
    <property type="entry name" value="Sugar aldolase"/>
    <property type="match status" value="1"/>
</dbReference>
<proteinExistence type="inferred from homology"/>
<dbReference type="SUPFAM" id="SSF53639">
    <property type="entry name" value="AraD/HMP-PK domain-like"/>
    <property type="match status" value="1"/>
</dbReference>
<name>A0A8E6QTR8_SALER</name>
<comment type="catalytic activity">
    <reaction evidence="11">
        <text>3-dehydro-4-O-phospho-L-erythronate + H(+) = dihydroxyacetone phosphate + CO2</text>
        <dbReference type="Rhea" id="RHEA:52404"/>
        <dbReference type="ChEBI" id="CHEBI:15378"/>
        <dbReference type="ChEBI" id="CHEBI:16526"/>
        <dbReference type="ChEBI" id="CHEBI:57642"/>
        <dbReference type="ChEBI" id="CHEBI:136592"/>
        <dbReference type="EC" id="4.1.1.104"/>
    </reaction>
</comment>
<comment type="function">
    <text evidence="7">Catalyzes the decarboxylation of 3-oxo-tetronate 4-phosphate to dihydroxyacetone phosphate (DHAP) and CO(2).</text>
</comment>
<gene>
    <name evidence="13" type="ORF">XS00_04130</name>
</gene>
<keyword evidence="6" id="KW-0119">Carbohydrate metabolism</keyword>
<keyword evidence="3" id="KW-0479">Metal-binding</keyword>
<comment type="catalytic activity">
    <reaction evidence="10">
        <text>3-dehydro-4-O-phospho-D-erythronate + H(+) = dihydroxyacetone phosphate + CO2</text>
        <dbReference type="Rhea" id="RHEA:52416"/>
        <dbReference type="ChEBI" id="CHEBI:15378"/>
        <dbReference type="ChEBI" id="CHEBI:16526"/>
        <dbReference type="ChEBI" id="CHEBI:57642"/>
        <dbReference type="ChEBI" id="CHEBI:136593"/>
        <dbReference type="EC" id="4.1.1.104"/>
    </reaction>
</comment>
<dbReference type="InterPro" id="IPR036409">
    <property type="entry name" value="Aldolase_II/adducin_N_sf"/>
</dbReference>
<dbReference type="EC" id="4.1.1.104" evidence="8"/>
<reference evidence="13" key="2">
    <citation type="submission" date="2021-05" db="EMBL/GenBank/DDBJ databases">
        <title>Whole genome PacBio Sequel sequence of Salmonella enterica subsp. enterica.</title>
        <authorList>
            <person name="Hoffmann M."/>
            <person name="Balkey M."/>
            <person name="Luo Y."/>
        </authorList>
    </citation>
    <scope>NUCLEOTIDE SEQUENCE</scope>
    <source>
        <strain evidence="13">CFSAN029871</strain>
    </source>
</reference>
<feature type="domain" description="Class II aldolase/adducin N-terminal" evidence="12">
    <location>
        <begin position="8"/>
        <end position="187"/>
    </location>
</feature>
<evidence type="ECO:0000256" key="11">
    <source>
        <dbReference type="ARBA" id="ARBA00048603"/>
    </source>
</evidence>
<evidence type="ECO:0000256" key="3">
    <source>
        <dbReference type="ARBA" id="ARBA00022723"/>
    </source>
</evidence>
<dbReference type="GO" id="GO:0005829">
    <property type="term" value="C:cytosol"/>
    <property type="evidence" value="ECO:0007669"/>
    <property type="project" value="TreeGrafter"/>
</dbReference>
<dbReference type="Gene3D" id="3.40.225.10">
    <property type="entry name" value="Class II aldolase/adducin N-terminal domain"/>
    <property type="match status" value="1"/>
</dbReference>
<keyword evidence="4" id="KW-0862">Zinc</keyword>
<dbReference type="InterPro" id="IPR050197">
    <property type="entry name" value="Aldolase_class_II_sugar_metab"/>
</dbReference>
<evidence type="ECO:0000256" key="7">
    <source>
        <dbReference type="ARBA" id="ARBA00044745"/>
    </source>
</evidence>